<name>A0A1X7IFR5_9SPHI</name>
<evidence type="ECO:0000256" key="2">
    <source>
        <dbReference type="ARBA" id="ARBA00022695"/>
    </source>
</evidence>
<dbReference type="OrthoDB" id="9806837at2"/>
<dbReference type="STRING" id="561061.SAMN05660862_0766"/>
<dbReference type="EC" id="2.7.7.60" evidence="3"/>
<comment type="function">
    <text evidence="3">Catalyzes the formation of 4-diphosphocytidyl-2-C-methyl-D-erythritol from CTP and 2-C-methyl-D-erythritol 4-phosphate (MEP).</text>
</comment>
<evidence type="ECO:0000313" key="5">
    <source>
        <dbReference type="Proteomes" id="UP000192980"/>
    </source>
</evidence>
<accession>A0A1X7IFR5</accession>
<keyword evidence="3" id="KW-0414">Isoprene biosynthesis</keyword>
<feature type="site" description="Transition state stabilizer" evidence="3">
    <location>
        <position position="23"/>
    </location>
</feature>
<sequence>MQKKYAIIVAGGTGSRMGNNLPKQFQLLAERPILMHTLAKFSDSADAPELIVVLNSSMINYWYDECKKYSFTVKHHIVEGGETRFQSVQNGVNYIAEMEPAADSLVAIHDAARPLISSELIDEAYTKTAVLGATVVALASTNSVRYGTEASNKAVDRSQVWIVQTPQTFRWSILSEAFTQEEQPFFTDDASVVEQLDIPIHIVPGEQQNIKITYPEDLKIAEMLIARE</sequence>
<dbReference type="UniPathway" id="UPA00056">
    <property type="reaction ID" value="UER00093"/>
</dbReference>
<dbReference type="InterPro" id="IPR029044">
    <property type="entry name" value="Nucleotide-diphossugar_trans"/>
</dbReference>
<reference evidence="4 5" key="1">
    <citation type="submission" date="2017-04" db="EMBL/GenBank/DDBJ databases">
        <authorList>
            <person name="Afonso C.L."/>
            <person name="Miller P.J."/>
            <person name="Scott M.A."/>
            <person name="Spackman E."/>
            <person name="Goraichik I."/>
            <person name="Dimitrov K.M."/>
            <person name="Suarez D.L."/>
            <person name="Swayne D.E."/>
        </authorList>
    </citation>
    <scope>NUCLEOTIDE SEQUENCE [LARGE SCALE GENOMIC DNA]</scope>
    <source>
        <strain evidence="4 5">DSM 22418</strain>
    </source>
</reference>
<dbReference type="NCBIfam" id="NF001186">
    <property type="entry name" value="PRK00155.2-3"/>
    <property type="match status" value="1"/>
</dbReference>
<dbReference type="Pfam" id="PF01128">
    <property type="entry name" value="IspD"/>
    <property type="match status" value="1"/>
</dbReference>
<dbReference type="Gene3D" id="3.90.550.10">
    <property type="entry name" value="Spore Coat Polysaccharide Biosynthesis Protein SpsA, Chain A"/>
    <property type="match status" value="1"/>
</dbReference>
<dbReference type="FunFam" id="3.90.550.10:FF:000003">
    <property type="entry name" value="2-C-methyl-D-erythritol 4-phosphate cytidylyltransferase"/>
    <property type="match status" value="1"/>
</dbReference>
<comment type="similarity">
    <text evidence="3">Belongs to the IspD/TarI cytidylyltransferase family. IspD subfamily.</text>
</comment>
<dbReference type="PANTHER" id="PTHR32125">
    <property type="entry name" value="2-C-METHYL-D-ERYTHRITOL 4-PHOSPHATE CYTIDYLYLTRANSFERASE, CHLOROPLASTIC"/>
    <property type="match status" value="1"/>
</dbReference>
<organism evidence="4 5">
    <name type="scientific">Sphingobacterium psychroaquaticum</name>
    <dbReference type="NCBI Taxonomy" id="561061"/>
    <lineage>
        <taxon>Bacteria</taxon>
        <taxon>Pseudomonadati</taxon>
        <taxon>Bacteroidota</taxon>
        <taxon>Sphingobacteriia</taxon>
        <taxon>Sphingobacteriales</taxon>
        <taxon>Sphingobacteriaceae</taxon>
        <taxon>Sphingobacterium</taxon>
    </lineage>
</organism>
<dbReference type="InterPro" id="IPR050088">
    <property type="entry name" value="IspD/TarI_cytidylyltransf_bact"/>
</dbReference>
<feature type="site" description="Positions MEP for the nucleophilic attack" evidence="3">
    <location>
        <position position="157"/>
    </location>
</feature>
<feature type="site" description="Positions MEP for the nucleophilic attack" evidence="3">
    <location>
        <position position="211"/>
    </location>
</feature>
<proteinExistence type="inferred from homology"/>
<dbReference type="NCBIfam" id="TIGR00453">
    <property type="entry name" value="ispD"/>
    <property type="match status" value="1"/>
</dbReference>
<gene>
    <name evidence="3" type="primary">ispD</name>
    <name evidence="4" type="ORF">SAMN05660862_0766</name>
</gene>
<evidence type="ECO:0000313" key="4">
    <source>
        <dbReference type="EMBL" id="SMG13358.1"/>
    </source>
</evidence>
<dbReference type="PANTHER" id="PTHR32125:SF4">
    <property type="entry name" value="2-C-METHYL-D-ERYTHRITOL 4-PHOSPHATE CYTIDYLYLTRANSFERASE, CHLOROPLASTIC"/>
    <property type="match status" value="1"/>
</dbReference>
<keyword evidence="1 3" id="KW-0808">Transferase</keyword>
<feature type="site" description="Transition state stabilizer" evidence="3">
    <location>
        <position position="16"/>
    </location>
</feature>
<dbReference type="Proteomes" id="UP000192980">
    <property type="component" value="Unassembled WGS sequence"/>
</dbReference>
<dbReference type="SUPFAM" id="SSF53448">
    <property type="entry name" value="Nucleotide-diphospho-sugar transferases"/>
    <property type="match status" value="1"/>
</dbReference>
<dbReference type="AlphaFoldDB" id="A0A1X7IFR5"/>
<dbReference type="GO" id="GO:0050518">
    <property type="term" value="F:2-C-methyl-D-erythritol 4-phosphate cytidylyltransferase activity"/>
    <property type="evidence" value="ECO:0007669"/>
    <property type="project" value="UniProtKB-UniRule"/>
</dbReference>
<dbReference type="CDD" id="cd02516">
    <property type="entry name" value="CDP-ME_synthetase"/>
    <property type="match status" value="1"/>
</dbReference>
<keyword evidence="5" id="KW-1185">Reference proteome</keyword>
<evidence type="ECO:0000256" key="1">
    <source>
        <dbReference type="ARBA" id="ARBA00022679"/>
    </source>
</evidence>
<protein>
    <recommendedName>
        <fullName evidence="3">2-C-methyl-D-erythritol 4-phosphate cytidylyltransferase</fullName>
        <ecNumber evidence="3">2.7.7.60</ecNumber>
    </recommendedName>
    <alternativeName>
        <fullName evidence="3">4-diphosphocytidyl-2C-methyl-D-erythritol synthase</fullName>
    </alternativeName>
    <alternativeName>
        <fullName evidence="3">MEP cytidylyltransferase</fullName>
        <shortName evidence="3">MCT</shortName>
    </alternativeName>
</protein>
<dbReference type="RefSeq" id="WP_085471610.1">
    <property type="nucleotide sequence ID" value="NZ_CP038029.1"/>
</dbReference>
<dbReference type="EMBL" id="FXAU01000001">
    <property type="protein sequence ID" value="SMG13358.1"/>
    <property type="molecule type" value="Genomic_DNA"/>
</dbReference>
<keyword evidence="2 3" id="KW-0548">Nucleotidyltransferase</keyword>
<dbReference type="InterPro" id="IPR001228">
    <property type="entry name" value="IspD"/>
</dbReference>
<dbReference type="GO" id="GO:0019288">
    <property type="term" value="P:isopentenyl diphosphate biosynthetic process, methylerythritol 4-phosphate pathway"/>
    <property type="evidence" value="ECO:0007669"/>
    <property type="project" value="UniProtKB-UniRule"/>
</dbReference>
<evidence type="ECO:0000256" key="3">
    <source>
        <dbReference type="HAMAP-Rule" id="MF_00108"/>
    </source>
</evidence>
<comment type="catalytic activity">
    <reaction evidence="3">
        <text>2-C-methyl-D-erythritol 4-phosphate + CTP + H(+) = 4-CDP-2-C-methyl-D-erythritol + diphosphate</text>
        <dbReference type="Rhea" id="RHEA:13429"/>
        <dbReference type="ChEBI" id="CHEBI:15378"/>
        <dbReference type="ChEBI" id="CHEBI:33019"/>
        <dbReference type="ChEBI" id="CHEBI:37563"/>
        <dbReference type="ChEBI" id="CHEBI:57823"/>
        <dbReference type="ChEBI" id="CHEBI:58262"/>
        <dbReference type="EC" id="2.7.7.60"/>
    </reaction>
</comment>
<dbReference type="HAMAP" id="MF_00108">
    <property type="entry name" value="IspD"/>
    <property type="match status" value="1"/>
</dbReference>
<comment type="pathway">
    <text evidence="3">Isoprenoid biosynthesis; isopentenyl diphosphate biosynthesis via DXP pathway; isopentenyl diphosphate from 1-deoxy-D-xylulose 5-phosphate: step 2/6.</text>
</comment>
<dbReference type="InterPro" id="IPR034683">
    <property type="entry name" value="IspD/TarI"/>
</dbReference>